<sequence length="95" mass="10783">MSSLIERKVPTVAHVGIHAPSPHTSEENEKLVLCCKEIGTYFETSPRVVRSPPLSSLHATFLFLPPSGRRFFFQLLRLAGWNNRLERHLTSIKIS</sequence>
<reference evidence="1" key="1">
    <citation type="submission" date="2020-08" db="EMBL/GenBank/DDBJ databases">
        <title>Multicomponent nature underlies the extraordinary mechanical properties of spider dragline silk.</title>
        <authorList>
            <person name="Kono N."/>
            <person name="Nakamura H."/>
            <person name="Mori M."/>
            <person name="Yoshida Y."/>
            <person name="Ohtoshi R."/>
            <person name="Malay A.D."/>
            <person name="Moran D.A.P."/>
            <person name="Tomita M."/>
            <person name="Numata K."/>
            <person name="Arakawa K."/>
        </authorList>
    </citation>
    <scope>NUCLEOTIDE SEQUENCE</scope>
</reference>
<gene>
    <name evidence="1" type="ORF">TNIN_294561</name>
</gene>
<name>A0A8X7C7K8_9ARAC</name>
<dbReference type="Proteomes" id="UP000886998">
    <property type="component" value="Unassembled WGS sequence"/>
</dbReference>
<keyword evidence="2" id="KW-1185">Reference proteome</keyword>
<evidence type="ECO:0000313" key="1">
    <source>
        <dbReference type="EMBL" id="GFY60616.1"/>
    </source>
</evidence>
<proteinExistence type="predicted"/>
<dbReference type="AlphaFoldDB" id="A0A8X7C7K8"/>
<evidence type="ECO:0000313" key="2">
    <source>
        <dbReference type="Proteomes" id="UP000886998"/>
    </source>
</evidence>
<comment type="caution">
    <text evidence="1">The sequence shown here is derived from an EMBL/GenBank/DDBJ whole genome shotgun (WGS) entry which is preliminary data.</text>
</comment>
<dbReference type="EMBL" id="BMAV01013219">
    <property type="protein sequence ID" value="GFY60616.1"/>
    <property type="molecule type" value="Genomic_DNA"/>
</dbReference>
<protein>
    <submittedName>
        <fullName evidence="1">Uncharacterized protein</fullName>
    </submittedName>
</protein>
<organism evidence="1 2">
    <name type="scientific">Trichonephila inaurata madagascariensis</name>
    <dbReference type="NCBI Taxonomy" id="2747483"/>
    <lineage>
        <taxon>Eukaryota</taxon>
        <taxon>Metazoa</taxon>
        <taxon>Ecdysozoa</taxon>
        <taxon>Arthropoda</taxon>
        <taxon>Chelicerata</taxon>
        <taxon>Arachnida</taxon>
        <taxon>Araneae</taxon>
        <taxon>Araneomorphae</taxon>
        <taxon>Entelegynae</taxon>
        <taxon>Araneoidea</taxon>
        <taxon>Nephilidae</taxon>
        <taxon>Trichonephila</taxon>
        <taxon>Trichonephila inaurata</taxon>
    </lineage>
</organism>
<accession>A0A8X7C7K8</accession>